<dbReference type="InterPro" id="IPR013785">
    <property type="entry name" value="Aldolase_TIM"/>
</dbReference>
<dbReference type="GO" id="GO:0016829">
    <property type="term" value="F:lyase activity"/>
    <property type="evidence" value="ECO:0007669"/>
    <property type="project" value="UniProtKB-KW"/>
</dbReference>
<name>A0A2P8VMX5_9ENTR</name>
<dbReference type="Gene3D" id="3.20.20.70">
    <property type="entry name" value="Aldolase class I"/>
    <property type="match status" value="1"/>
</dbReference>
<dbReference type="AlphaFoldDB" id="A0A2P8VMX5"/>
<dbReference type="RefSeq" id="WP_024547648.1">
    <property type="nucleotide sequence ID" value="NZ_CP188034.1"/>
</dbReference>
<keyword evidence="1" id="KW-0456">Lyase</keyword>
<dbReference type="Proteomes" id="UP000240212">
    <property type="component" value="Unassembled WGS sequence"/>
</dbReference>
<dbReference type="NCBIfam" id="TIGR03581">
    <property type="entry name" value="EF_0839"/>
    <property type="match status" value="1"/>
</dbReference>
<dbReference type="SUPFAM" id="SSF51569">
    <property type="entry name" value="Aldolase"/>
    <property type="match status" value="1"/>
</dbReference>
<gene>
    <name evidence="1" type="ORF">C7G83_06120</name>
</gene>
<dbReference type="Pfam" id="PF07071">
    <property type="entry name" value="KDGP_aldolase"/>
    <property type="match status" value="1"/>
</dbReference>
<dbReference type="NCBIfam" id="NF047796">
    <property type="entry name" value="DhDoxPGlucAldDagF"/>
    <property type="match status" value="1"/>
</dbReference>
<reference evidence="1 2" key="1">
    <citation type="submission" date="2018-03" db="EMBL/GenBank/DDBJ databases">
        <title>Draft genome sequence of the first documented clinical Siccibacter turicensis isolate in Austria.</title>
        <authorList>
            <person name="Lepuschitz S."/>
            <person name="Pekard-Amenitsch S."/>
            <person name="Haunold R."/>
            <person name="Schill S."/>
            <person name="Mach R."/>
            <person name="Allerberger F."/>
            <person name="Ruppitsch W."/>
            <person name="Forsythe S.J."/>
        </authorList>
    </citation>
    <scope>NUCLEOTIDE SEQUENCE [LARGE SCALE GENOMIC DNA]</scope>
    <source>
        <strain evidence="1 2">6100069499-17</strain>
    </source>
</reference>
<protein>
    <submittedName>
        <fullName evidence="1">Oxo-acid lyase</fullName>
    </submittedName>
</protein>
<evidence type="ECO:0000313" key="2">
    <source>
        <dbReference type="Proteomes" id="UP000240212"/>
    </source>
</evidence>
<accession>A0A2P8VMX5</accession>
<evidence type="ECO:0000313" key="1">
    <source>
        <dbReference type="EMBL" id="PSN08917.1"/>
    </source>
</evidence>
<proteinExistence type="predicted"/>
<keyword evidence="2" id="KW-1185">Reference proteome</keyword>
<dbReference type="InterPro" id="IPR010763">
    <property type="entry name" value="DgaF"/>
</dbReference>
<sequence length="246" mass="25732">MTLTPNFYRDRICLNVLAGSKANAQAIYEAAEGHVLVGVLSKNYADIDSAVADMRDYAALIDNALSVGLGAGDPKQSAMVSEISRQVQPQHVNQVFTGVGTSRALLGQNQTVVNGLVSPTGTPGIVKISTGPLSSAAPDGIVPVATAIALLKDMGGSSIKYFPMGGLKSEAEYRAVATACAEHDFWLEPTGGIDLDNVEAILRIALEAGVSRIIPHIYSSIIDSASGDTRPEDVRQLLAITKTLLG</sequence>
<dbReference type="EMBL" id="PYEP01000002">
    <property type="protein sequence ID" value="PSN08917.1"/>
    <property type="molecule type" value="Genomic_DNA"/>
</dbReference>
<dbReference type="STRING" id="1388748.GCA_000463155_03378"/>
<dbReference type="OrthoDB" id="6580179at2"/>
<comment type="caution">
    <text evidence="1">The sequence shown here is derived from an EMBL/GenBank/DDBJ whole genome shotgun (WGS) entry which is preliminary data.</text>
</comment>
<organism evidence="1 2">
    <name type="scientific">Siccibacter turicensis</name>
    <dbReference type="NCBI Taxonomy" id="357233"/>
    <lineage>
        <taxon>Bacteria</taxon>
        <taxon>Pseudomonadati</taxon>
        <taxon>Pseudomonadota</taxon>
        <taxon>Gammaproteobacteria</taxon>
        <taxon>Enterobacterales</taxon>
        <taxon>Enterobacteriaceae</taxon>
        <taxon>Siccibacter</taxon>
    </lineage>
</organism>